<gene>
    <name evidence="1" type="ORF">EG359_20530</name>
    <name evidence="2" type="ORF">SAMN05421768_1046</name>
</gene>
<evidence type="ECO:0000313" key="3">
    <source>
        <dbReference type="Proteomes" id="UP000186106"/>
    </source>
</evidence>
<dbReference type="OrthoDB" id="1179464at2"/>
<keyword evidence="4" id="KW-1185">Reference proteome</keyword>
<name>A0A1N7IBQ6_9FLAO</name>
<dbReference type="Proteomes" id="UP000279541">
    <property type="component" value="Chromosome"/>
</dbReference>
<reference evidence="1 4" key="2">
    <citation type="submission" date="2018-11" db="EMBL/GenBank/DDBJ databases">
        <title>Proposal to divide the Flavobacteriaceae and reorganize its genera based on Amino Acid Identity values calculated from whole genome sequences.</title>
        <authorList>
            <person name="Nicholson A.C."/>
            <person name="Gulvik C.A."/>
            <person name="Whitney A.M."/>
            <person name="Humrighouse B.W."/>
            <person name="Bell M."/>
            <person name="Holmes B."/>
            <person name="Steigerwalt A.G."/>
            <person name="Villarma A."/>
            <person name="Sheth M."/>
            <person name="Batra D."/>
            <person name="Pryor J."/>
            <person name="Bernardet J.-F."/>
            <person name="Hugo C."/>
            <person name="Kampfer P."/>
            <person name="Newman J."/>
            <person name="McQuiston J.R."/>
        </authorList>
    </citation>
    <scope>NUCLEOTIDE SEQUENCE [LARGE SCALE GENOMIC DNA]</scope>
    <source>
        <strain evidence="1 4">DSM 16927</strain>
    </source>
</reference>
<sequence length="261" mass="30476">MKIFQSLYYFFGQLIRPPFPLFFAKAFPKQKNELHSGRVASDSTFQNIWKLAIAIILTLFISCNSSSFYHNVNDMGGQPATLYLNNGKVLNGKLEIRSFDEFSSVQKITFKENSSNTYQWFYPQDIAGIYFNGAKYSLELVQAMDMWNKRAYKFLKNITPNDGNLQLFEDEYTQKNSFGDIERITKLYIKLARSNEVFDAQSDRFVPNFNEKVSRFLSDCPSVSQKILNKEKDFSYAFVNQGETQRKQVWMNIAFEYNLCK</sequence>
<evidence type="ECO:0000313" key="4">
    <source>
        <dbReference type="Proteomes" id="UP000279541"/>
    </source>
</evidence>
<reference evidence="2 3" key="1">
    <citation type="submission" date="2017-01" db="EMBL/GenBank/DDBJ databases">
        <authorList>
            <person name="Mah S.A."/>
            <person name="Swanson W.J."/>
            <person name="Moy G.W."/>
            <person name="Vacquier V.D."/>
        </authorList>
    </citation>
    <scope>NUCLEOTIDE SEQUENCE [LARGE SCALE GENOMIC DNA]</scope>
    <source>
        <strain evidence="2 3">DSM 16927</strain>
    </source>
</reference>
<dbReference type="EMBL" id="FTNZ01000004">
    <property type="protein sequence ID" value="SIS34508.1"/>
    <property type="molecule type" value="Genomic_DNA"/>
</dbReference>
<protein>
    <recommendedName>
        <fullName evidence="5">DUF4369 domain-containing protein</fullName>
    </recommendedName>
</protein>
<evidence type="ECO:0000313" key="2">
    <source>
        <dbReference type="EMBL" id="SIS34508.1"/>
    </source>
</evidence>
<proteinExistence type="predicted"/>
<dbReference type="AlphaFoldDB" id="A0A1N7IBQ6"/>
<dbReference type="EMBL" id="CP033926">
    <property type="protein sequence ID" value="AZB01830.1"/>
    <property type="molecule type" value="Genomic_DNA"/>
</dbReference>
<dbReference type="KEGG" id="cjt:EG359_20530"/>
<evidence type="ECO:0000313" key="1">
    <source>
        <dbReference type="EMBL" id="AZB01830.1"/>
    </source>
</evidence>
<dbReference type="Proteomes" id="UP000186106">
    <property type="component" value="Unassembled WGS sequence"/>
</dbReference>
<dbReference type="RefSeq" id="WP_076353481.1">
    <property type="nucleotide sequence ID" value="NZ_CP033926.1"/>
</dbReference>
<evidence type="ECO:0008006" key="5">
    <source>
        <dbReference type="Google" id="ProtNLM"/>
    </source>
</evidence>
<organism evidence="2 3">
    <name type="scientific">Chryseobacterium joostei</name>
    <dbReference type="NCBI Taxonomy" id="112234"/>
    <lineage>
        <taxon>Bacteria</taxon>
        <taxon>Pseudomonadati</taxon>
        <taxon>Bacteroidota</taxon>
        <taxon>Flavobacteriia</taxon>
        <taxon>Flavobacteriales</taxon>
        <taxon>Weeksellaceae</taxon>
        <taxon>Chryseobacterium group</taxon>
        <taxon>Chryseobacterium</taxon>
    </lineage>
</organism>
<accession>A0A1N7IBQ6</accession>
<dbReference type="STRING" id="112234.SAMN05421768_1046"/>